<dbReference type="AlphaFoldDB" id="A0A225UR93"/>
<accession>A0A225UR93</accession>
<reference evidence="3" key="1">
    <citation type="submission" date="2017-03" db="EMBL/GenBank/DDBJ databases">
        <title>Phytopthora megakarya and P. palmivora, two closely related causual agents of cacao black pod achieved similar genome size and gene model numbers by different mechanisms.</title>
        <authorList>
            <person name="Ali S."/>
            <person name="Shao J."/>
            <person name="Larry D.J."/>
            <person name="Kronmiller B."/>
            <person name="Shen D."/>
            <person name="Strem M.D."/>
            <person name="Melnick R.L."/>
            <person name="Guiltinan M.J."/>
            <person name="Tyler B.M."/>
            <person name="Meinhardt L.W."/>
            <person name="Bailey B.A."/>
        </authorList>
    </citation>
    <scope>NUCLEOTIDE SEQUENCE [LARGE SCALE GENOMIC DNA]</scope>
    <source>
        <strain evidence="3">zdho120</strain>
    </source>
</reference>
<organism evidence="2 3">
    <name type="scientific">Phytophthora megakarya</name>
    <dbReference type="NCBI Taxonomy" id="4795"/>
    <lineage>
        <taxon>Eukaryota</taxon>
        <taxon>Sar</taxon>
        <taxon>Stramenopiles</taxon>
        <taxon>Oomycota</taxon>
        <taxon>Peronosporomycetes</taxon>
        <taxon>Peronosporales</taxon>
        <taxon>Peronosporaceae</taxon>
        <taxon>Phytophthora</taxon>
    </lineage>
</organism>
<sequence length="127" mass="13961">MGVESGTGHKLGDPLDLKDATSMSQKKDEDPAGVPEDQPDTSDQDYDECVYYHDDSDLYAEGVDGQLAVLPDVPVTTEDVRIEDIQLCGSDSQTTEEIDRLRQRIWKFRHLLVGKGNALPPAARGCV</sequence>
<feature type="region of interest" description="Disordered" evidence="1">
    <location>
        <begin position="1"/>
        <end position="47"/>
    </location>
</feature>
<proteinExistence type="predicted"/>
<protein>
    <recommendedName>
        <fullName evidence="4">Reverse transcriptase</fullName>
    </recommendedName>
</protein>
<gene>
    <name evidence="2" type="ORF">PHMEG_00034321</name>
</gene>
<name>A0A225UR93_9STRA</name>
<evidence type="ECO:0008006" key="4">
    <source>
        <dbReference type="Google" id="ProtNLM"/>
    </source>
</evidence>
<dbReference type="Proteomes" id="UP000198211">
    <property type="component" value="Unassembled WGS sequence"/>
</dbReference>
<feature type="compositionally biased region" description="Acidic residues" evidence="1">
    <location>
        <begin position="37"/>
        <end position="47"/>
    </location>
</feature>
<dbReference type="EMBL" id="NBNE01012685">
    <property type="protein sequence ID" value="OWY95624.1"/>
    <property type="molecule type" value="Genomic_DNA"/>
</dbReference>
<evidence type="ECO:0000256" key="1">
    <source>
        <dbReference type="SAM" id="MobiDB-lite"/>
    </source>
</evidence>
<feature type="compositionally biased region" description="Basic and acidic residues" evidence="1">
    <location>
        <begin position="10"/>
        <end position="30"/>
    </location>
</feature>
<comment type="caution">
    <text evidence="2">The sequence shown here is derived from an EMBL/GenBank/DDBJ whole genome shotgun (WGS) entry which is preliminary data.</text>
</comment>
<evidence type="ECO:0000313" key="3">
    <source>
        <dbReference type="Proteomes" id="UP000198211"/>
    </source>
</evidence>
<evidence type="ECO:0000313" key="2">
    <source>
        <dbReference type="EMBL" id="OWY95624.1"/>
    </source>
</evidence>
<keyword evidence="3" id="KW-1185">Reference proteome</keyword>
<dbReference type="OrthoDB" id="129593at2759"/>